<gene>
    <name evidence="3" type="ORF">COC42_08410</name>
</gene>
<sequence>MRQRSMKIRSAPIVAALLGVSLSACMSGAEQRQVNFLNDSGTCDQFGARRGSPAYSDCMLAQQRRRDDKRLRSLEEARTASELARNGQIMAERARRDRCRRNPDRKECGR</sequence>
<organism evidence="3 4">
    <name type="scientific">Sphingomonas spermidinifaciens</name>
    <dbReference type="NCBI Taxonomy" id="1141889"/>
    <lineage>
        <taxon>Bacteria</taxon>
        <taxon>Pseudomonadati</taxon>
        <taxon>Pseudomonadota</taxon>
        <taxon>Alphaproteobacteria</taxon>
        <taxon>Sphingomonadales</taxon>
        <taxon>Sphingomonadaceae</taxon>
        <taxon>Sphingomonas</taxon>
    </lineage>
</organism>
<keyword evidence="2" id="KW-0732">Signal</keyword>
<evidence type="ECO:0000256" key="1">
    <source>
        <dbReference type="SAM" id="MobiDB-lite"/>
    </source>
</evidence>
<dbReference type="Proteomes" id="UP000218366">
    <property type="component" value="Unassembled WGS sequence"/>
</dbReference>
<dbReference type="EMBL" id="NWMW01000001">
    <property type="protein sequence ID" value="PCD04293.1"/>
    <property type="molecule type" value="Genomic_DNA"/>
</dbReference>
<reference evidence="3 4" key="1">
    <citation type="submission" date="2017-09" db="EMBL/GenBank/DDBJ databases">
        <title>Sphingomonas spermidinifaciens 9NM-10, whole genome shotgun sequence.</title>
        <authorList>
            <person name="Feng G."/>
            <person name="Zhu H."/>
        </authorList>
    </citation>
    <scope>NUCLEOTIDE SEQUENCE [LARGE SCALE GENOMIC DNA]</scope>
    <source>
        <strain evidence="3 4">9NM-10</strain>
    </source>
</reference>
<keyword evidence="4" id="KW-1185">Reference proteome</keyword>
<protein>
    <recommendedName>
        <fullName evidence="5">Lipoprotein</fullName>
    </recommendedName>
</protein>
<feature type="region of interest" description="Disordered" evidence="1">
    <location>
        <begin position="76"/>
        <end position="110"/>
    </location>
</feature>
<dbReference type="AlphaFoldDB" id="A0A2A4B513"/>
<evidence type="ECO:0000256" key="2">
    <source>
        <dbReference type="SAM" id="SignalP"/>
    </source>
</evidence>
<comment type="caution">
    <text evidence="3">The sequence shown here is derived from an EMBL/GenBank/DDBJ whole genome shotgun (WGS) entry which is preliminary data.</text>
</comment>
<dbReference type="PROSITE" id="PS51257">
    <property type="entry name" value="PROKAR_LIPOPROTEIN"/>
    <property type="match status" value="1"/>
</dbReference>
<feature type="signal peptide" evidence="2">
    <location>
        <begin position="1"/>
        <end position="26"/>
    </location>
</feature>
<dbReference type="OrthoDB" id="7779148at2"/>
<accession>A0A2A4B513</accession>
<feature type="chain" id="PRO_5012449643" description="Lipoprotein" evidence="2">
    <location>
        <begin position="27"/>
        <end position="110"/>
    </location>
</feature>
<evidence type="ECO:0000313" key="3">
    <source>
        <dbReference type="EMBL" id="PCD04293.1"/>
    </source>
</evidence>
<name>A0A2A4B513_9SPHN</name>
<evidence type="ECO:0000313" key="4">
    <source>
        <dbReference type="Proteomes" id="UP000218366"/>
    </source>
</evidence>
<proteinExistence type="predicted"/>
<feature type="compositionally biased region" description="Basic and acidic residues" evidence="1">
    <location>
        <begin position="92"/>
        <end position="110"/>
    </location>
</feature>
<evidence type="ECO:0008006" key="5">
    <source>
        <dbReference type="Google" id="ProtNLM"/>
    </source>
</evidence>